<dbReference type="AlphaFoldDB" id="A0A9J5X7M9"/>
<comment type="caution">
    <text evidence="1">The sequence shown here is derived from an EMBL/GenBank/DDBJ whole genome shotgun (WGS) entry which is preliminary data.</text>
</comment>
<gene>
    <name evidence="1" type="ORF">H5410_053889</name>
</gene>
<evidence type="ECO:0000313" key="2">
    <source>
        <dbReference type="Proteomes" id="UP000824120"/>
    </source>
</evidence>
<protein>
    <submittedName>
        <fullName evidence="1">Uncharacterized protein</fullName>
    </submittedName>
</protein>
<dbReference type="EMBL" id="JACXVP010000010">
    <property type="protein sequence ID" value="KAG5583262.1"/>
    <property type="molecule type" value="Genomic_DNA"/>
</dbReference>
<keyword evidence="2" id="KW-1185">Reference proteome</keyword>
<name>A0A9J5X7M9_SOLCO</name>
<dbReference type="Proteomes" id="UP000824120">
    <property type="component" value="Chromosome 10"/>
</dbReference>
<accession>A0A9J5X7M9</accession>
<proteinExistence type="predicted"/>
<sequence>MGPPLYPSPLKYRSSLCMVWGLNLRPKPQILHHLPLELGLGGQKNPILGPQVPLFRVKMQEDLFSSYQYTYIYTSF</sequence>
<reference evidence="1 2" key="1">
    <citation type="submission" date="2020-09" db="EMBL/GenBank/DDBJ databases">
        <title>De no assembly of potato wild relative species, Solanum commersonii.</title>
        <authorList>
            <person name="Cho K."/>
        </authorList>
    </citation>
    <scope>NUCLEOTIDE SEQUENCE [LARGE SCALE GENOMIC DNA]</scope>
    <source>
        <strain evidence="1">LZ3.2</strain>
        <tissue evidence="1">Leaf</tissue>
    </source>
</reference>
<evidence type="ECO:0000313" key="1">
    <source>
        <dbReference type="EMBL" id="KAG5583262.1"/>
    </source>
</evidence>
<organism evidence="1 2">
    <name type="scientific">Solanum commersonii</name>
    <name type="common">Commerson's wild potato</name>
    <name type="synonym">Commerson's nightshade</name>
    <dbReference type="NCBI Taxonomy" id="4109"/>
    <lineage>
        <taxon>Eukaryota</taxon>
        <taxon>Viridiplantae</taxon>
        <taxon>Streptophyta</taxon>
        <taxon>Embryophyta</taxon>
        <taxon>Tracheophyta</taxon>
        <taxon>Spermatophyta</taxon>
        <taxon>Magnoliopsida</taxon>
        <taxon>eudicotyledons</taxon>
        <taxon>Gunneridae</taxon>
        <taxon>Pentapetalae</taxon>
        <taxon>asterids</taxon>
        <taxon>lamiids</taxon>
        <taxon>Solanales</taxon>
        <taxon>Solanaceae</taxon>
        <taxon>Solanoideae</taxon>
        <taxon>Solaneae</taxon>
        <taxon>Solanum</taxon>
    </lineage>
</organism>